<comment type="similarity">
    <text evidence="2">Belongs to the ABC transporter superfamily.</text>
</comment>
<dbReference type="CDD" id="cd03262">
    <property type="entry name" value="ABC_HisP_GlnQ"/>
    <property type="match status" value="1"/>
</dbReference>
<dbReference type="InterPro" id="IPR003593">
    <property type="entry name" value="AAA+_ATPase"/>
</dbReference>
<feature type="domain" description="ABC transporter" evidence="6">
    <location>
        <begin position="7"/>
        <end position="243"/>
    </location>
</feature>
<evidence type="ECO:0000256" key="2">
    <source>
        <dbReference type="ARBA" id="ARBA00005417"/>
    </source>
</evidence>
<dbReference type="PIRSF" id="PIRSF039085">
    <property type="entry name" value="ABC_ATPase_HisP"/>
    <property type="match status" value="1"/>
</dbReference>
<comment type="subcellular location">
    <subcellularLocation>
        <location evidence="1">Cell inner membrane</location>
        <topology evidence="1">Peripheral membrane protein</topology>
    </subcellularLocation>
</comment>
<dbReference type="GO" id="GO:0015424">
    <property type="term" value="F:ABC-type amino acid transporter activity"/>
    <property type="evidence" value="ECO:0007669"/>
    <property type="project" value="InterPro"/>
</dbReference>
<dbReference type="Proteomes" id="UP000236745">
    <property type="component" value="Unassembled WGS sequence"/>
</dbReference>
<organism evidence="7 8">
    <name type="scientific">Marinobacterium lutimaris</name>
    <dbReference type="NCBI Taxonomy" id="568106"/>
    <lineage>
        <taxon>Bacteria</taxon>
        <taxon>Pseudomonadati</taxon>
        <taxon>Pseudomonadota</taxon>
        <taxon>Gammaproteobacteria</taxon>
        <taxon>Oceanospirillales</taxon>
        <taxon>Oceanospirillaceae</taxon>
        <taxon>Marinobacterium</taxon>
    </lineage>
</organism>
<evidence type="ECO:0000313" key="8">
    <source>
        <dbReference type="Proteomes" id="UP000236745"/>
    </source>
</evidence>
<dbReference type="GO" id="GO:0005886">
    <property type="term" value="C:plasma membrane"/>
    <property type="evidence" value="ECO:0007669"/>
    <property type="project" value="UniProtKB-SubCell"/>
</dbReference>
<dbReference type="InterPro" id="IPR030679">
    <property type="entry name" value="ABC_ATPase_HisP-typ"/>
</dbReference>
<name>A0A1H6CCE1_9GAMM</name>
<dbReference type="InterPro" id="IPR017871">
    <property type="entry name" value="ABC_transporter-like_CS"/>
</dbReference>
<evidence type="ECO:0000256" key="5">
    <source>
        <dbReference type="ARBA" id="ARBA00022840"/>
    </source>
</evidence>
<dbReference type="InterPro" id="IPR027417">
    <property type="entry name" value="P-loop_NTPase"/>
</dbReference>
<keyword evidence="5 7" id="KW-0067">ATP-binding</keyword>
<evidence type="ECO:0000256" key="1">
    <source>
        <dbReference type="ARBA" id="ARBA00004417"/>
    </source>
</evidence>
<evidence type="ECO:0000259" key="6">
    <source>
        <dbReference type="PROSITE" id="PS50893"/>
    </source>
</evidence>
<dbReference type="PANTHER" id="PTHR43166:SF4">
    <property type="entry name" value="PHOSPHONATES IMPORT ATP-BINDING PROTEIN PHNC"/>
    <property type="match status" value="1"/>
</dbReference>
<evidence type="ECO:0000313" key="7">
    <source>
        <dbReference type="EMBL" id="SEG70046.1"/>
    </source>
</evidence>
<dbReference type="SMART" id="SM00382">
    <property type="entry name" value="AAA"/>
    <property type="match status" value="1"/>
</dbReference>
<dbReference type="PROSITE" id="PS00211">
    <property type="entry name" value="ABC_TRANSPORTER_1"/>
    <property type="match status" value="1"/>
</dbReference>
<dbReference type="GO" id="GO:0005524">
    <property type="term" value="F:ATP binding"/>
    <property type="evidence" value="ECO:0007669"/>
    <property type="project" value="UniProtKB-KW"/>
</dbReference>
<dbReference type="GO" id="GO:0016887">
    <property type="term" value="F:ATP hydrolysis activity"/>
    <property type="evidence" value="ECO:0007669"/>
    <property type="project" value="InterPro"/>
</dbReference>
<dbReference type="SUPFAM" id="SSF52540">
    <property type="entry name" value="P-loop containing nucleoside triphosphate hydrolases"/>
    <property type="match status" value="1"/>
</dbReference>
<dbReference type="Gene3D" id="3.40.50.300">
    <property type="entry name" value="P-loop containing nucleotide triphosphate hydrolases"/>
    <property type="match status" value="1"/>
</dbReference>
<dbReference type="AlphaFoldDB" id="A0A1H6CCE1"/>
<dbReference type="PROSITE" id="PS50893">
    <property type="entry name" value="ABC_TRANSPORTER_2"/>
    <property type="match status" value="1"/>
</dbReference>
<keyword evidence="3" id="KW-0813">Transport</keyword>
<dbReference type="PANTHER" id="PTHR43166">
    <property type="entry name" value="AMINO ACID IMPORT ATP-BINDING PROTEIN"/>
    <property type="match status" value="1"/>
</dbReference>
<dbReference type="InterPro" id="IPR050086">
    <property type="entry name" value="MetN_ABC_transporter-like"/>
</dbReference>
<reference evidence="7 8" key="1">
    <citation type="submission" date="2016-10" db="EMBL/GenBank/DDBJ databases">
        <authorList>
            <person name="de Groot N.N."/>
        </authorList>
    </citation>
    <scope>NUCLEOTIDE SEQUENCE [LARGE SCALE GENOMIC DNA]</scope>
    <source>
        <strain evidence="7 8">DSM 22012</strain>
    </source>
</reference>
<protein>
    <submittedName>
        <fullName evidence="7">Amino acid ABC transporter ATP-binding protein, PAAT family</fullName>
    </submittedName>
</protein>
<keyword evidence="4" id="KW-0547">Nucleotide-binding</keyword>
<sequence>MIQPPLINVSGLCKEFRGGIRALNDINLSVNRGEVVVILGPSGSGKSTLIRCINGLEETTSGEIKVEGKSLAGNSERKWRNHRLEVGMVFQNYALFPHLNVIKNITLAPLRAGVLKKEEAVQEARRLLELVGLAAKENSPVASLSGGQQQRIAICRALAMKPKAILFDEPTSALDPEMVGEVLSVMRRLADEGVTMICVTHEMGFAKSAADRIVFMDKGEIVEEAPPQKFFSAPESDRSRRFLDLISSHHG</sequence>
<dbReference type="EMBL" id="FNVQ01000003">
    <property type="protein sequence ID" value="SEG70046.1"/>
    <property type="molecule type" value="Genomic_DNA"/>
</dbReference>
<dbReference type="OrthoDB" id="9802264at2"/>
<accession>A0A1H6CCE1</accession>
<proteinExistence type="inferred from homology"/>
<dbReference type="InterPro" id="IPR003439">
    <property type="entry name" value="ABC_transporter-like_ATP-bd"/>
</dbReference>
<evidence type="ECO:0000256" key="3">
    <source>
        <dbReference type="ARBA" id="ARBA00022448"/>
    </source>
</evidence>
<evidence type="ECO:0000256" key="4">
    <source>
        <dbReference type="ARBA" id="ARBA00022741"/>
    </source>
</evidence>
<keyword evidence="8" id="KW-1185">Reference proteome</keyword>
<dbReference type="Pfam" id="PF00005">
    <property type="entry name" value="ABC_tran"/>
    <property type="match status" value="1"/>
</dbReference>
<gene>
    <name evidence="7" type="ORF">SAMN05444390_103330</name>
</gene>